<keyword evidence="3" id="KW-1185">Reference proteome</keyword>
<gene>
    <name evidence="2" type="ORF">DFJ69_5778</name>
</gene>
<name>A0A3D9SWC4_9ACTN</name>
<evidence type="ECO:0000256" key="1">
    <source>
        <dbReference type="SAM" id="Coils"/>
    </source>
</evidence>
<evidence type="ECO:0000313" key="3">
    <source>
        <dbReference type="Proteomes" id="UP000256661"/>
    </source>
</evidence>
<protein>
    <submittedName>
        <fullName evidence="2">Uncharacterized protein</fullName>
    </submittedName>
</protein>
<dbReference type="AlphaFoldDB" id="A0A3D9SWC4"/>
<reference evidence="2 3" key="1">
    <citation type="submission" date="2018-08" db="EMBL/GenBank/DDBJ databases">
        <title>Sequencing the genomes of 1000 actinobacteria strains.</title>
        <authorList>
            <person name="Klenk H.-P."/>
        </authorList>
    </citation>
    <scope>NUCLEOTIDE SEQUENCE [LARGE SCALE GENOMIC DNA]</scope>
    <source>
        <strain evidence="2 3">DSM 43927</strain>
    </source>
</reference>
<feature type="coiled-coil region" evidence="1">
    <location>
        <begin position="34"/>
        <end position="79"/>
    </location>
</feature>
<comment type="caution">
    <text evidence="2">The sequence shown here is derived from an EMBL/GenBank/DDBJ whole genome shotgun (WGS) entry which is preliminary data.</text>
</comment>
<evidence type="ECO:0000313" key="2">
    <source>
        <dbReference type="EMBL" id="REF00250.1"/>
    </source>
</evidence>
<organism evidence="2 3">
    <name type="scientific">Thermomonospora umbrina</name>
    <dbReference type="NCBI Taxonomy" id="111806"/>
    <lineage>
        <taxon>Bacteria</taxon>
        <taxon>Bacillati</taxon>
        <taxon>Actinomycetota</taxon>
        <taxon>Actinomycetes</taxon>
        <taxon>Streptosporangiales</taxon>
        <taxon>Thermomonosporaceae</taxon>
        <taxon>Thermomonospora</taxon>
    </lineage>
</organism>
<accession>A0A3D9SWC4</accession>
<proteinExistence type="predicted"/>
<dbReference type="RefSeq" id="WP_116025422.1">
    <property type="nucleotide sequence ID" value="NZ_QTTT01000001.1"/>
</dbReference>
<sequence>MTYLDRLAEITTNLQRHIEDRAAELAAPLIAAAEQEARDRIAAVERDLACSKQRSGDLLNELRKRAAVQERKRDQLAAQVDRVKGLLVGAEPDDVGPVRAIRIALNGGAPDGA</sequence>
<keyword evidence="1" id="KW-0175">Coiled coil</keyword>
<dbReference type="EMBL" id="QTTT01000001">
    <property type="protein sequence ID" value="REF00250.1"/>
    <property type="molecule type" value="Genomic_DNA"/>
</dbReference>
<dbReference type="Proteomes" id="UP000256661">
    <property type="component" value="Unassembled WGS sequence"/>
</dbReference>